<accession>A0A4R0NGK2</accession>
<comment type="caution">
    <text evidence="1">The sequence shown here is derived from an EMBL/GenBank/DDBJ whole genome shotgun (WGS) entry which is preliminary data.</text>
</comment>
<gene>
    <name evidence="1" type="ORF">EZ444_03090</name>
</gene>
<evidence type="ECO:0000313" key="1">
    <source>
        <dbReference type="EMBL" id="TCC99670.1"/>
    </source>
</evidence>
<sequence>MGMLINKIDFYTLNLPSNLHRVLEEEGGWESEEFLPFFIDVDLVEGESEDGDLLFSFQFSPSGEEFEELNRIISSRGFDENGYGWTEFLMNEIEKLDQYLIEDLGVDPEAETCSIVTTSRASFEKLLSYLTKVFQELI</sequence>
<dbReference type="Proteomes" id="UP000291117">
    <property type="component" value="Unassembled WGS sequence"/>
</dbReference>
<evidence type="ECO:0008006" key="3">
    <source>
        <dbReference type="Google" id="ProtNLM"/>
    </source>
</evidence>
<organism evidence="1 2">
    <name type="scientific">Pedobacter hiemivivus</name>
    <dbReference type="NCBI Taxonomy" id="2530454"/>
    <lineage>
        <taxon>Bacteria</taxon>
        <taxon>Pseudomonadati</taxon>
        <taxon>Bacteroidota</taxon>
        <taxon>Sphingobacteriia</taxon>
        <taxon>Sphingobacteriales</taxon>
        <taxon>Sphingobacteriaceae</taxon>
        <taxon>Pedobacter</taxon>
    </lineage>
</organism>
<dbReference type="AlphaFoldDB" id="A0A4R0NGK2"/>
<dbReference type="EMBL" id="SJSM01000001">
    <property type="protein sequence ID" value="TCC99670.1"/>
    <property type="molecule type" value="Genomic_DNA"/>
</dbReference>
<keyword evidence="2" id="KW-1185">Reference proteome</keyword>
<protein>
    <recommendedName>
        <fullName evidence="3">Immunity protein 51</fullName>
    </recommendedName>
</protein>
<dbReference type="OrthoDB" id="1492178at2"/>
<name>A0A4R0NGK2_9SPHI</name>
<reference evidence="1 2" key="1">
    <citation type="submission" date="2019-02" db="EMBL/GenBank/DDBJ databases">
        <title>Pedobacter sp. RP-3-8 sp. nov., isolated from Arctic soil.</title>
        <authorList>
            <person name="Dahal R.H."/>
        </authorList>
    </citation>
    <scope>NUCLEOTIDE SEQUENCE [LARGE SCALE GENOMIC DNA]</scope>
    <source>
        <strain evidence="1 2">RP-3-8</strain>
    </source>
</reference>
<evidence type="ECO:0000313" key="2">
    <source>
        <dbReference type="Proteomes" id="UP000291117"/>
    </source>
</evidence>
<proteinExistence type="predicted"/>